<evidence type="ECO:0000259" key="1">
    <source>
        <dbReference type="PROSITE" id="PS51186"/>
    </source>
</evidence>
<dbReference type="InterPro" id="IPR000182">
    <property type="entry name" value="GNAT_dom"/>
</dbReference>
<keyword evidence="3" id="KW-1185">Reference proteome</keyword>
<evidence type="ECO:0000313" key="2">
    <source>
        <dbReference type="EMBL" id="MBC3766737.1"/>
    </source>
</evidence>
<organism evidence="2 3">
    <name type="scientific">Neptunicella marina</name>
    <dbReference type="NCBI Taxonomy" id="2125989"/>
    <lineage>
        <taxon>Bacteria</taxon>
        <taxon>Pseudomonadati</taxon>
        <taxon>Pseudomonadota</taxon>
        <taxon>Gammaproteobacteria</taxon>
        <taxon>Alteromonadales</taxon>
        <taxon>Alteromonadaceae</taxon>
        <taxon>Neptunicella</taxon>
    </lineage>
</organism>
<reference evidence="2" key="2">
    <citation type="submission" date="2020-08" db="EMBL/GenBank/DDBJ databases">
        <authorList>
            <person name="Lai Q."/>
        </authorList>
    </citation>
    <scope>NUCLEOTIDE SEQUENCE</scope>
    <source>
        <strain evidence="2">S27-2</strain>
    </source>
</reference>
<dbReference type="AlphaFoldDB" id="A0A8J6IW03"/>
<dbReference type="Gene3D" id="3.40.630.30">
    <property type="match status" value="1"/>
</dbReference>
<protein>
    <submittedName>
        <fullName evidence="2">GNAT family N-acetyltransferase</fullName>
    </submittedName>
</protein>
<name>A0A8J6IW03_9ALTE</name>
<dbReference type="CDD" id="cd04301">
    <property type="entry name" value="NAT_SF"/>
    <property type="match status" value="1"/>
</dbReference>
<reference evidence="2" key="1">
    <citation type="journal article" date="2018" name="Int. J. Syst. Evol. Microbiol.">
        <title>Neptunicella marina gen. nov., sp. nov., isolated from surface seawater.</title>
        <authorList>
            <person name="Liu X."/>
            <person name="Lai Q."/>
            <person name="Du Y."/>
            <person name="Zhang X."/>
            <person name="Liu Z."/>
            <person name="Sun F."/>
            <person name="Shao Z."/>
        </authorList>
    </citation>
    <scope>NUCLEOTIDE SEQUENCE</scope>
    <source>
        <strain evidence="2">S27-2</strain>
    </source>
</reference>
<gene>
    <name evidence="2" type="ORF">H8B19_12680</name>
</gene>
<dbReference type="EMBL" id="JACNEP010000010">
    <property type="protein sequence ID" value="MBC3766737.1"/>
    <property type="molecule type" value="Genomic_DNA"/>
</dbReference>
<evidence type="ECO:0000313" key="3">
    <source>
        <dbReference type="Proteomes" id="UP000601768"/>
    </source>
</evidence>
<feature type="domain" description="N-acetyltransferase" evidence="1">
    <location>
        <begin position="7"/>
        <end position="148"/>
    </location>
</feature>
<dbReference type="GO" id="GO:0016747">
    <property type="term" value="F:acyltransferase activity, transferring groups other than amino-acyl groups"/>
    <property type="evidence" value="ECO:0007669"/>
    <property type="project" value="InterPro"/>
</dbReference>
<dbReference type="Proteomes" id="UP000601768">
    <property type="component" value="Unassembled WGS sequence"/>
</dbReference>
<accession>A0A8J6IW03</accession>
<dbReference type="InterPro" id="IPR016181">
    <property type="entry name" value="Acyl_CoA_acyltransferase"/>
</dbReference>
<comment type="caution">
    <text evidence="2">The sequence shown here is derived from an EMBL/GenBank/DDBJ whole genome shotgun (WGS) entry which is preliminary data.</text>
</comment>
<proteinExistence type="predicted"/>
<dbReference type="RefSeq" id="WP_186507264.1">
    <property type="nucleotide sequence ID" value="NZ_JACNEP010000010.1"/>
</dbReference>
<dbReference type="SUPFAM" id="SSF55729">
    <property type="entry name" value="Acyl-CoA N-acyltransferases (Nat)"/>
    <property type="match status" value="1"/>
</dbReference>
<dbReference type="PROSITE" id="PS51186">
    <property type="entry name" value="GNAT"/>
    <property type="match status" value="1"/>
</dbReference>
<sequence length="149" mass="17535">MAEFRWFKFSSIDQYLLQSILRLRQQIFIIEQQSIYPDIDGLDEESWHLLLQTNKKLVGYLRVRETREELRIERVVLDPEHRGKGFGEQLMQRALRKCVQIDPVGKKAVTLGAQTSIQHFYQQLSFEPVGKPFDDGGIEHIKMVYQGKK</sequence>
<dbReference type="Pfam" id="PF13673">
    <property type="entry name" value="Acetyltransf_10"/>
    <property type="match status" value="1"/>
</dbReference>